<dbReference type="SMART" id="SM00421">
    <property type="entry name" value="HTH_LUXR"/>
    <property type="match status" value="1"/>
</dbReference>
<evidence type="ECO:0000313" key="3">
    <source>
        <dbReference type="EMBL" id="RSK68096.1"/>
    </source>
</evidence>
<accession>A0A3R9Q3X2</accession>
<dbReference type="GO" id="GO:0006355">
    <property type="term" value="P:regulation of DNA-templated transcription"/>
    <property type="evidence" value="ECO:0007669"/>
    <property type="project" value="InterPro"/>
</dbReference>
<evidence type="ECO:0000256" key="1">
    <source>
        <dbReference type="ARBA" id="ARBA00023125"/>
    </source>
</evidence>
<dbReference type="EMBL" id="RWHU01000003">
    <property type="protein sequence ID" value="RSK68096.1"/>
    <property type="molecule type" value="Genomic_DNA"/>
</dbReference>
<dbReference type="InterPro" id="IPR036388">
    <property type="entry name" value="WH-like_DNA-bd_sf"/>
</dbReference>
<dbReference type="Proteomes" id="UP000276389">
    <property type="component" value="Unassembled WGS sequence"/>
</dbReference>
<keyword evidence="1 3" id="KW-0238">DNA-binding</keyword>
<dbReference type="PANTHER" id="PTHR43214">
    <property type="entry name" value="TWO-COMPONENT RESPONSE REGULATOR"/>
    <property type="match status" value="1"/>
</dbReference>
<dbReference type="InterPro" id="IPR039420">
    <property type="entry name" value="WalR-like"/>
</dbReference>
<dbReference type="GO" id="GO:0003677">
    <property type="term" value="F:DNA binding"/>
    <property type="evidence" value="ECO:0007669"/>
    <property type="project" value="UniProtKB-KW"/>
</dbReference>
<evidence type="ECO:0000259" key="2">
    <source>
        <dbReference type="PROSITE" id="PS50043"/>
    </source>
</evidence>
<dbReference type="InterPro" id="IPR000792">
    <property type="entry name" value="Tscrpt_reg_LuxR_C"/>
</dbReference>
<feature type="domain" description="HTH luxR-type" evidence="2">
    <location>
        <begin position="147"/>
        <end position="212"/>
    </location>
</feature>
<sequence>MLPLEGKHGVVVSKVPVMQAGLGGVMTRHFPDYEMTYCRSIQELTLLQLRRAGVIIADISGDYRNPRGTLEQYYGLLNQYRDVHWIFLVSRPLYPLAIELLMRPESTLLSDMEPIEGVISAIRAGSERAERISQTLLMPERPDLDEETENFIALTHSERKILRLLGKGGGINQIATLLKKSNKTISAQKNSAMRRLSLRSNADMYAWISSTQGMRELSLMSAYGDFDEWKRPLQQDISPSLKIAQ</sequence>
<name>A0A3R9Q3X2_9ENTR</name>
<dbReference type="Gene3D" id="1.10.10.10">
    <property type="entry name" value="Winged helix-like DNA-binding domain superfamily/Winged helix DNA-binding domain"/>
    <property type="match status" value="1"/>
</dbReference>
<dbReference type="PANTHER" id="PTHR43214:SF30">
    <property type="entry name" value="TRANSCRIPTION FACTOR YJJQ-RELATED"/>
    <property type="match status" value="1"/>
</dbReference>
<dbReference type="InterPro" id="IPR016032">
    <property type="entry name" value="Sig_transdc_resp-reg_C-effctor"/>
</dbReference>
<comment type="caution">
    <text evidence="3">The sequence shown here is derived from an EMBL/GenBank/DDBJ whole genome shotgun (WGS) entry which is preliminary data.</text>
</comment>
<protein>
    <submittedName>
        <fullName evidence="3">DNA-binding response regulator</fullName>
    </submittedName>
</protein>
<organism evidence="3 4">
    <name type="scientific">Enterobacter huaxiensis</name>
    <dbReference type="NCBI Taxonomy" id="2494702"/>
    <lineage>
        <taxon>Bacteria</taxon>
        <taxon>Pseudomonadati</taxon>
        <taxon>Pseudomonadota</taxon>
        <taxon>Gammaproteobacteria</taxon>
        <taxon>Enterobacterales</taxon>
        <taxon>Enterobacteriaceae</taxon>
        <taxon>Enterobacter</taxon>
    </lineage>
</organism>
<reference evidence="3 4" key="1">
    <citation type="submission" date="2018-12" db="EMBL/GenBank/DDBJ databases">
        <title>The Genome Submission of two Enterobacter spp. strains.</title>
        <authorList>
            <person name="Wu W."/>
            <person name="Wei L."/>
            <person name="Feng Y."/>
            <person name="Zong Z."/>
        </authorList>
    </citation>
    <scope>NUCLEOTIDE SEQUENCE [LARGE SCALE GENOMIC DNA]</scope>
    <source>
        <strain evidence="3 4">WCHEHu045002</strain>
    </source>
</reference>
<evidence type="ECO:0000313" key="4">
    <source>
        <dbReference type="Proteomes" id="UP000276389"/>
    </source>
</evidence>
<dbReference type="RefSeq" id="WP_125914395.1">
    <property type="nucleotide sequence ID" value="NZ_RWHU01000003.1"/>
</dbReference>
<dbReference type="PROSITE" id="PS50043">
    <property type="entry name" value="HTH_LUXR_2"/>
    <property type="match status" value="1"/>
</dbReference>
<proteinExistence type="predicted"/>
<dbReference type="SUPFAM" id="SSF46894">
    <property type="entry name" value="C-terminal effector domain of the bipartite response regulators"/>
    <property type="match status" value="1"/>
</dbReference>
<dbReference type="Pfam" id="PF00196">
    <property type="entry name" value="GerE"/>
    <property type="match status" value="1"/>
</dbReference>
<dbReference type="CDD" id="cd06170">
    <property type="entry name" value="LuxR_C_like"/>
    <property type="match status" value="1"/>
</dbReference>
<dbReference type="AlphaFoldDB" id="A0A3R9Q3X2"/>
<gene>
    <name evidence="3" type="ORF">EJE24_10125</name>
</gene>